<comment type="subcellular location">
    <subcellularLocation>
        <location evidence="1">Nucleus</location>
    </subcellularLocation>
</comment>
<evidence type="ECO:0000313" key="7">
    <source>
        <dbReference type="EMBL" id="KAK4724325.1"/>
    </source>
</evidence>
<dbReference type="SUPFAM" id="SSF54171">
    <property type="entry name" value="DNA-binding domain"/>
    <property type="match status" value="1"/>
</dbReference>
<keyword evidence="8" id="KW-1185">Reference proteome</keyword>
<gene>
    <name evidence="7" type="ORF">R3W88_027104</name>
</gene>
<dbReference type="AlphaFoldDB" id="A0AAV9LIJ2"/>
<evidence type="ECO:0000256" key="5">
    <source>
        <dbReference type="ARBA" id="ARBA00023242"/>
    </source>
</evidence>
<feature type="domain" description="MBD" evidence="6">
    <location>
        <begin position="94"/>
        <end position="141"/>
    </location>
</feature>
<evidence type="ECO:0000256" key="4">
    <source>
        <dbReference type="ARBA" id="ARBA00023163"/>
    </source>
</evidence>
<dbReference type="PROSITE" id="PS50982">
    <property type="entry name" value="MBD"/>
    <property type="match status" value="1"/>
</dbReference>
<reference evidence="7 8" key="1">
    <citation type="submission" date="2023-10" db="EMBL/GenBank/DDBJ databases">
        <title>Genome-Wide Identification Analysis in wild type Solanum Pinnatisectum Reveals Some Genes Defensing Phytophthora Infestans.</title>
        <authorList>
            <person name="Sun C."/>
        </authorList>
    </citation>
    <scope>NUCLEOTIDE SEQUENCE [LARGE SCALE GENOMIC DNA]</scope>
    <source>
        <strain evidence="7">LQN</strain>
        <tissue evidence="7">Leaf</tissue>
    </source>
</reference>
<accession>A0AAV9LIJ2</accession>
<evidence type="ECO:0000256" key="1">
    <source>
        <dbReference type="ARBA" id="ARBA00004123"/>
    </source>
</evidence>
<keyword evidence="2" id="KW-0805">Transcription regulation</keyword>
<dbReference type="GO" id="GO:0003677">
    <property type="term" value="F:DNA binding"/>
    <property type="evidence" value="ECO:0007669"/>
    <property type="project" value="UniProtKB-KW"/>
</dbReference>
<evidence type="ECO:0000256" key="2">
    <source>
        <dbReference type="ARBA" id="ARBA00023015"/>
    </source>
</evidence>
<dbReference type="EMBL" id="JAWPEI010000006">
    <property type="protein sequence ID" value="KAK4724325.1"/>
    <property type="molecule type" value="Genomic_DNA"/>
</dbReference>
<dbReference type="InterPro" id="IPR001739">
    <property type="entry name" value="Methyl_CpG_DNA-bd"/>
</dbReference>
<protein>
    <recommendedName>
        <fullName evidence="6">MBD domain-containing protein</fullName>
    </recommendedName>
</protein>
<organism evidence="7 8">
    <name type="scientific">Solanum pinnatisectum</name>
    <name type="common">tansyleaf nightshade</name>
    <dbReference type="NCBI Taxonomy" id="50273"/>
    <lineage>
        <taxon>Eukaryota</taxon>
        <taxon>Viridiplantae</taxon>
        <taxon>Streptophyta</taxon>
        <taxon>Embryophyta</taxon>
        <taxon>Tracheophyta</taxon>
        <taxon>Spermatophyta</taxon>
        <taxon>Magnoliopsida</taxon>
        <taxon>eudicotyledons</taxon>
        <taxon>Gunneridae</taxon>
        <taxon>Pentapetalae</taxon>
        <taxon>asterids</taxon>
        <taxon>lamiids</taxon>
        <taxon>Solanales</taxon>
        <taxon>Solanaceae</taxon>
        <taxon>Solanoideae</taxon>
        <taxon>Solaneae</taxon>
        <taxon>Solanum</taxon>
    </lineage>
</organism>
<keyword evidence="5" id="KW-0539">Nucleus</keyword>
<comment type="caution">
    <text evidence="7">The sequence shown here is derived from an EMBL/GenBank/DDBJ whole genome shotgun (WGS) entry which is preliminary data.</text>
</comment>
<dbReference type="Gene3D" id="3.30.890.10">
    <property type="entry name" value="Methyl-cpg-binding Protein 2, Chain A"/>
    <property type="match status" value="1"/>
</dbReference>
<name>A0AAV9LIJ2_9SOLN</name>
<keyword evidence="4" id="KW-0804">Transcription</keyword>
<evidence type="ECO:0000259" key="6">
    <source>
        <dbReference type="PROSITE" id="PS50982"/>
    </source>
</evidence>
<keyword evidence="3" id="KW-0238">DNA-binding</keyword>
<dbReference type="GO" id="GO:0005634">
    <property type="term" value="C:nucleus"/>
    <property type="evidence" value="ECO:0007669"/>
    <property type="project" value="UniProtKB-SubCell"/>
</dbReference>
<evidence type="ECO:0000256" key="3">
    <source>
        <dbReference type="ARBA" id="ARBA00023125"/>
    </source>
</evidence>
<sequence>MNFFSTLTLSKLPPMTKADSNVSPIPQIIVTTDGFYNDGIPLDQLLPLGTYIDVELDVRVETTTPKKGDISIEGKVSDVTLSKLKIERKIMPMCRVNLDRPKWLPENWRVETKVRTTGATAGVFDRYYIEHVFGGKLMSMK</sequence>
<dbReference type="Proteomes" id="UP001311915">
    <property type="component" value="Unassembled WGS sequence"/>
</dbReference>
<proteinExistence type="predicted"/>
<dbReference type="InterPro" id="IPR016177">
    <property type="entry name" value="DNA-bd_dom_sf"/>
</dbReference>
<evidence type="ECO:0000313" key="8">
    <source>
        <dbReference type="Proteomes" id="UP001311915"/>
    </source>
</evidence>